<name>A0A7L5DXU3_9SPHI</name>
<feature type="region of interest" description="Disordered" evidence="1">
    <location>
        <begin position="136"/>
        <end position="245"/>
    </location>
</feature>
<evidence type="ECO:0000313" key="4">
    <source>
        <dbReference type="Proteomes" id="UP000503278"/>
    </source>
</evidence>
<reference evidence="3 4" key="1">
    <citation type="submission" date="2020-04" db="EMBL/GenBank/DDBJ databases">
        <title>Genome sequencing of novel species.</title>
        <authorList>
            <person name="Heo J."/>
            <person name="Kim S.-J."/>
            <person name="Kim J.-S."/>
            <person name="Hong S.-B."/>
            <person name="Kwon S.-W."/>
        </authorList>
    </citation>
    <scope>NUCLEOTIDE SEQUENCE [LARGE SCALE GENOMIC DNA]</scope>
    <source>
        <strain evidence="3 4">F39-2</strain>
    </source>
</reference>
<dbReference type="EMBL" id="CP051682">
    <property type="protein sequence ID" value="QJD95920.1"/>
    <property type="molecule type" value="Genomic_DNA"/>
</dbReference>
<accession>A0A7L5DXU3</accession>
<evidence type="ECO:0008006" key="5">
    <source>
        <dbReference type="Google" id="ProtNLM"/>
    </source>
</evidence>
<organism evidence="3 4">
    <name type="scientific">Mucilaginibacter robiniae</name>
    <dbReference type="NCBI Taxonomy" id="2728022"/>
    <lineage>
        <taxon>Bacteria</taxon>
        <taxon>Pseudomonadati</taxon>
        <taxon>Bacteroidota</taxon>
        <taxon>Sphingobacteriia</taxon>
        <taxon>Sphingobacteriales</taxon>
        <taxon>Sphingobacteriaceae</taxon>
        <taxon>Mucilaginibacter</taxon>
    </lineage>
</organism>
<dbReference type="AlphaFoldDB" id="A0A7L5DXU3"/>
<feature type="signal peptide" evidence="2">
    <location>
        <begin position="1"/>
        <end position="23"/>
    </location>
</feature>
<dbReference type="Proteomes" id="UP000503278">
    <property type="component" value="Chromosome"/>
</dbReference>
<proteinExistence type="predicted"/>
<gene>
    <name evidence="3" type="ORF">HH214_08550</name>
</gene>
<protein>
    <recommendedName>
        <fullName evidence="5">DUF3300 domain-containing protein</fullName>
    </recommendedName>
</protein>
<keyword evidence="4" id="KW-1185">Reference proteome</keyword>
<dbReference type="KEGG" id="mrob:HH214_08550"/>
<feature type="compositionally biased region" description="Gly residues" evidence="1">
    <location>
        <begin position="220"/>
        <end position="234"/>
    </location>
</feature>
<keyword evidence="2" id="KW-0732">Signal</keyword>
<evidence type="ECO:0000313" key="3">
    <source>
        <dbReference type="EMBL" id="QJD95920.1"/>
    </source>
</evidence>
<feature type="chain" id="PRO_5029820364" description="DUF3300 domain-containing protein" evidence="2">
    <location>
        <begin position="24"/>
        <end position="245"/>
    </location>
</feature>
<evidence type="ECO:0000256" key="2">
    <source>
        <dbReference type="SAM" id="SignalP"/>
    </source>
</evidence>
<feature type="compositionally biased region" description="Low complexity" evidence="1">
    <location>
        <begin position="169"/>
        <end position="192"/>
    </location>
</feature>
<sequence>MKKVIIAATIALSSLAFSQAANAQINFSVGINIGNQPDWGPVGYNQANYYYMPDIDTYYDVNTHQFVYFNGGQWINAYDLPSRYSNYDLYNGYKVVINDRTPWTHANVYRSRYASFRGRHDQGLIRDSHDARYRNHWAGNNGRGRGNSFGNGHHGQMGNGYSNGRGFDQNNRGGYNRGNNGQGNGNFDRGQGNNRGNGQNGNWNNGQGGNRGNSQNNGNNQGGNRGNGQGGNGQHGDHGHGDRHP</sequence>
<feature type="compositionally biased region" description="Gly residues" evidence="1">
    <location>
        <begin position="141"/>
        <end position="163"/>
    </location>
</feature>
<dbReference type="RefSeq" id="WP_169606926.1">
    <property type="nucleotide sequence ID" value="NZ_CP051682.1"/>
</dbReference>
<feature type="compositionally biased region" description="Basic and acidic residues" evidence="1">
    <location>
        <begin position="235"/>
        <end position="245"/>
    </location>
</feature>
<evidence type="ECO:0000256" key="1">
    <source>
        <dbReference type="SAM" id="MobiDB-lite"/>
    </source>
</evidence>